<dbReference type="AlphaFoldDB" id="A0AAD8ZBT9"/>
<protein>
    <recommendedName>
        <fullName evidence="7">Alpha N-terminal protein methyltransferase 1B</fullName>
    </recommendedName>
</protein>
<evidence type="ECO:0000313" key="6">
    <source>
        <dbReference type="Proteomes" id="UP001239994"/>
    </source>
</evidence>
<evidence type="ECO:0008006" key="7">
    <source>
        <dbReference type="Google" id="ProtNLM"/>
    </source>
</evidence>
<dbReference type="PANTHER" id="PTHR12753">
    <property type="entry name" value="AD-003 - RELATED"/>
    <property type="match status" value="1"/>
</dbReference>
<evidence type="ECO:0000256" key="2">
    <source>
        <dbReference type="ARBA" id="ARBA00022603"/>
    </source>
</evidence>
<dbReference type="Proteomes" id="UP001239994">
    <property type="component" value="Unassembled WGS sequence"/>
</dbReference>
<evidence type="ECO:0000256" key="3">
    <source>
        <dbReference type="ARBA" id="ARBA00022679"/>
    </source>
</evidence>
<name>A0AAD8ZBT9_9TELE</name>
<dbReference type="InterPro" id="IPR008576">
    <property type="entry name" value="MeTrfase_NTM1"/>
</dbReference>
<dbReference type="Pfam" id="PF05891">
    <property type="entry name" value="Methyltransf_PK"/>
    <property type="match status" value="1"/>
</dbReference>
<dbReference type="PANTHER" id="PTHR12753:SF2">
    <property type="entry name" value="N-TERMINAL XAA-PRO-LYS N-METHYLTRANSFERASE 2"/>
    <property type="match status" value="1"/>
</dbReference>
<dbReference type="GO" id="GO:0005737">
    <property type="term" value="C:cytoplasm"/>
    <property type="evidence" value="ECO:0007669"/>
    <property type="project" value="TreeGrafter"/>
</dbReference>
<dbReference type="GO" id="GO:0032259">
    <property type="term" value="P:methylation"/>
    <property type="evidence" value="ECO:0007669"/>
    <property type="project" value="UniProtKB-KW"/>
</dbReference>
<gene>
    <name evidence="5" type="ORF">P4O66_008914</name>
</gene>
<keyword evidence="4" id="KW-0949">S-adenosyl-L-methionine</keyword>
<evidence type="ECO:0000313" key="5">
    <source>
        <dbReference type="EMBL" id="KAK1796482.1"/>
    </source>
</evidence>
<organism evidence="5 6">
    <name type="scientific">Electrophorus voltai</name>
    <dbReference type="NCBI Taxonomy" id="2609070"/>
    <lineage>
        <taxon>Eukaryota</taxon>
        <taxon>Metazoa</taxon>
        <taxon>Chordata</taxon>
        <taxon>Craniata</taxon>
        <taxon>Vertebrata</taxon>
        <taxon>Euteleostomi</taxon>
        <taxon>Actinopterygii</taxon>
        <taxon>Neopterygii</taxon>
        <taxon>Teleostei</taxon>
        <taxon>Ostariophysi</taxon>
        <taxon>Gymnotiformes</taxon>
        <taxon>Gymnotoidei</taxon>
        <taxon>Gymnotidae</taxon>
        <taxon>Electrophorus</taxon>
    </lineage>
</organism>
<evidence type="ECO:0000256" key="4">
    <source>
        <dbReference type="ARBA" id="ARBA00022691"/>
    </source>
</evidence>
<dbReference type="EMBL" id="JAROKS010000015">
    <property type="protein sequence ID" value="KAK1796482.1"/>
    <property type="molecule type" value="Genomic_DNA"/>
</dbReference>
<keyword evidence="2" id="KW-0489">Methyltransferase</keyword>
<comment type="similarity">
    <text evidence="1">Belongs to the methyltransferase superfamily. NTM1 family.</text>
</comment>
<proteinExistence type="inferred from homology"/>
<accession>A0AAD8ZBT9</accession>
<comment type="caution">
    <text evidence="5">The sequence shown here is derived from an EMBL/GenBank/DDBJ whole genome shotgun (WGS) entry which is preliminary data.</text>
</comment>
<sequence length="334" mass="38214">MEFGRTHQAFRERWAGTDDDLCRYSMSLDLHNTLRQEFFASYLFILEQIPLEPFANNPDCRSRHPAWSRLCSAGLEASQRYTDHTSLKPSAMPRCLSNLPIEQILILMKLYAATCANVKGQKQFYYRAQNFYKDVPASEEGMMGEFVELSELDLEGSRQFLKKFVGPGKASTNRALDCGCGIGRVSKGVLLPVFQTLEMLDMMENFILHAHKYYLGDLADRVETYYVYNLQDFTPPPQRYDVIWMQWVACHLTDKDLLEFLRRARGGLGPSGVIVLKDNTARQGCRLDTVDSSVLRHLDVLMSIIERAGLTVLDVQKQDAFPESIVPVWMIAMR</sequence>
<dbReference type="InterPro" id="IPR029063">
    <property type="entry name" value="SAM-dependent_MTases_sf"/>
</dbReference>
<dbReference type="Gene3D" id="3.40.50.150">
    <property type="entry name" value="Vaccinia Virus protein VP39"/>
    <property type="match status" value="1"/>
</dbReference>
<reference evidence="5" key="1">
    <citation type="submission" date="2023-03" db="EMBL/GenBank/DDBJ databases">
        <title>Electrophorus voltai genome.</title>
        <authorList>
            <person name="Bian C."/>
        </authorList>
    </citation>
    <scope>NUCLEOTIDE SEQUENCE</scope>
    <source>
        <strain evidence="5">CB-2022</strain>
        <tissue evidence="5">Muscle</tissue>
    </source>
</reference>
<keyword evidence="6" id="KW-1185">Reference proteome</keyword>
<keyword evidence="3" id="KW-0808">Transferase</keyword>
<dbReference type="FunFam" id="3.40.50.150:FF:000025">
    <property type="entry name" value="N-terminal Xaa-Pro-Lys N-methyltransferase 1"/>
    <property type="match status" value="1"/>
</dbReference>
<dbReference type="GO" id="GO:0071885">
    <property type="term" value="F:N-terminal protein N-methyltransferase activity"/>
    <property type="evidence" value="ECO:0007669"/>
    <property type="project" value="TreeGrafter"/>
</dbReference>
<dbReference type="CDD" id="cd02440">
    <property type="entry name" value="AdoMet_MTases"/>
    <property type="match status" value="1"/>
</dbReference>
<evidence type="ECO:0000256" key="1">
    <source>
        <dbReference type="ARBA" id="ARBA00009059"/>
    </source>
</evidence>
<dbReference type="SUPFAM" id="SSF53335">
    <property type="entry name" value="S-adenosyl-L-methionine-dependent methyltransferases"/>
    <property type="match status" value="1"/>
</dbReference>